<evidence type="ECO:0000256" key="6">
    <source>
        <dbReference type="ARBA" id="ARBA00022989"/>
    </source>
</evidence>
<feature type="transmembrane region" description="Helical" evidence="8">
    <location>
        <begin position="81"/>
        <end position="100"/>
    </location>
</feature>
<protein>
    <submittedName>
        <fullName evidence="9">ABC transporter</fullName>
    </submittedName>
</protein>
<keyword evidence="2" id="KW-1003">Cell membrane</keyword>
<dbReference type="GO" id="GO:0005886">
    <property type="term" value="C:plasma membrane"/>
    <property type="evidence" value="ECO:0007669"/>
    <property type="project" value="UniProtKB-SubCell"/>
</dbReference>
<evidence type="ECO:0000256" key="5">
    <source>
        <dbReference type="ARBA" id="ARBA00022692"/>
    </source>
</evidence>
<keyword evidence="5 8" id="KW-0812">Transmembrane</keyword>
<organism evidence="9 10">
    <name type="scientific">Mycolicibacterium fallax</name>
    <name type="common">Mycobacterium fallax</name>
    <dbReference type="NCBI Taxonomy" id="1793"/>
    <lineage>
        <taxon>Bacteria</taxon>
        <taxon>Bacillati</taxon>
        <taxon>Actinomycetota</taxon>
        <taxon>Actinomycetes</taxon>
        <taxon>Mycobacteriales</taxon>
        <taxon>Mycobacteriaceae</taxon>
        <taxon>Mycolicibacterium</taxon>
    </lineage>
</organism>
<comment type="subcellular location">
    <subcellularLocation>
        <location evidence="1">Cell membrane</location>
        <topology evidence="1">Multi-pass membrane protein</topology>
    </subcellularLocation>
</comment>
<feature type="transmembrane region" description="Helical" evidence="8">
    <location>
        <begin position="327"/>
        <end position="345"/>
    </location>
</feature>
<evidence type="ECO:0000256" key="4">
    <source>
        <dbReference type="ARBA" id="ARBA00022679"/>
    </source>
</evidence>
<feature type="transmembrane region" description="Helical" evidence="8">
    <location>
        <begin position="297"/>
        <end position="315"/>
    </location>
</feature>
<evidence type="ECO:0000256" key="8">
    <source>
        <dbReference type="SAM" id="Phobius"/>
    </source>
</evidence>
<comment type="caution">
    <text evidence="9">The sequence shown here is derived from an EMBL/GenBank/DDBJ whole genome shotgun (WGS) entry which is preliminary data.</text>
</comment>
<evidence type="ECO:0000313" key="9">
    <source>
        <dbReference type="EMBL" id="ORV02686.1"/>
    </source>
</evidence>
<evidence type="ECO:0000256" key="2">
    <source>
        <dbReference type="ARBA" id="ARBA00022475"/>
    </source>
</evidence>
<keyword evidence="6 8" id="KW-1133">Transmembrane helix</keyword>
<feature type="transmembrane region" description="Helical" evidence="8">
    <location>
        <begin position="49"/>
        <end position="69"/>
    </location>
</feature>
<feature type="transmembrane region" description="Helical" evidence="8">
    <location>
        <begin position="209"/>
        <end position="233"/>
    </location>
</feature>
<gene>
    <name evidence="9" type="ORF">AWC04_12010</name>
</gene>
<name>A0A1X1RC16_MYCFA</name>
<dbReference type="PANTHER" id="PTHR33908:SF11">
    <property type="entry name" value="MEMBRANE PROTEIN"/>
    <property type="match status" value="1"/>
</dbReference>
<keyword evidence="4" id="KW-0808">Transferase</keyword>
<dbReference type="InterPro" id="IPR050297">
    <property type="entry name" value="LipidA_mod_glycosyltrf_83"/>
</dbReference>
<feature type="transmembrane region" description="Helical" evidence="8">
    <location>
        <begin position="266"/>
        <end position="290"/>
    </location>
</feature>
<dbReference type="AlphaFoldDB" id="A0A1X1RC16"/>
<keyword evidence="3" id="KW-0328">Glycosyltransferase</keyword>
<dbReference type="PANTHER" id="PTHR33908">
    <property type="entry name" value="MANNOSYLTRANSFERASE YKCB-RELATED"/>
    <property type="match status" value="1"/>
</dbReference>
<evidence type="ECO:0000313" key="10">
    <source>
        <dbReference type="Proteomes" id="UP000193484"/>
    </source>
</evidence>
<dbReference type="Proteomes" id="UP000193484">
    <property type="component" value="Unassembled WGS sequence"/>
</dbReference>
<dbReference type="GO" id="GO:0009103">
    <property type="term" value="P:lipopolysaccharide biosynthetic process"/>
    <property type="evidence" value="ECO:0007669"/>
    <property type="project" value="UniProtKB-ARBA"/>
</dbReference>
<reference evidence="9 10" key="1">
    <citation type="submission" date="2016-01" db="EMBL/GenBank/DDBJ databases">
        <title>The new phylogeny of the genus Mycobacterium.</title>
        <authorList>
            <person name="Tarcisio F."/>
            <person name="Conor M."/>
            <person name="Antonella G."/>
            <person name="Elisabetta G."/>
            <person name="Giulia F.S."/>
            <person name="Sara T."/>
            <person name="Anna F."/>
            <person name="Clotilde B."/>
            <person name="Roberto B."/>
            <person name="Veronica D.S."/>
            <person name="Fabio R."/>
            <person name="Monica P."/>
            <person name="Olivier J."/>
            <person name="Enrico T."/>
            <person name="Nicola S."/>
        </authorList>
    </citation>
    <scope>NUCLEOTIDE SEQUENCE [LARGE SCALE GENOMIC DNA]</scope>
    <source>
        <strain evidence="9 10">DSM 44179</strain>
    </source>
</reference>
<sequence>MAVLVYCLLFALYLGVGYWLQVCNGFILGDALSRVAAAESVLYSRSPHVAAVGFVFTPLTALIELPAMPFMQVLPELTGRALAGSIVSALFMAGAAVQILGIGTDRGLPRRYRLAITAMFALNPMILFYGSNGMSEAPFLFFSIWAVRRLILWMVDDDVHHLISAGFIAMGLAYLTRYDAAGAVAGAGALVFATTYLRAPAPPRIRRALLDLILVAGPGAGSFLGWAAASWLITGDAFAQFSSRYGNAAILAQSGGSQVGGFGSGLLFAAVSVLLLAPTVIPIAVWAGWVRWRRPNWTVLLVPTVMFGAVLVFQAHSYATGSTFGFLRFYIAALPLAACLAMLAVPEGPLLPAKRPGRHAPPPATVATTRAGRAGYPVVAVLLAVGLPVAGWGMSLPKYAPQEYALGAVLRPDPDDTSARKTVERRIAATFSTERQIAEYLDRLNLPESSVITDTVYGFAVVAASRKPRTFVIPSDPDFVQLLNDPIGGDVRYLLAVPDTGRGASDALNQRYPTLYETGAEVATLELEIANDGDSQPNWRLYRVFEPSAGDRE</sequence>
<dbReference type="GO" id="GO:0016763">
    <property type="term" value="F:pentosyltransferase activity"/>
    <property type="evidence" value="ECO:0007669"/>
    <property type="project" value="TreeGrafter"/>
</dbReference>
<dbReference type="STRING" id="1793.AWC04_12010"/>
<accession>A0A1X1RC16</accession>
<proteinExistence type="predicted"/>
<keyword evidence="7 8" id="KW-0472">Membrane</keyword>
<feature type="transmembrane region" description="Helical" evidence="8">
    <location>
        <begin position="374"/>
        <end position="394"/>
    </location>
</feature>
<evidence type="ECO:0000256" key="1">
    <source>
        <dbReference type="ARBA" id="ARBA00004651"/>
    </source>
</evidence>
<dbReference type="EMBL" id="LQOJ01000040">
    <property type="protein sequence ID" value="ORV02686.1"/>
    <property type="molecule type" value="Genomic_DNA"/>
</dbReference>
<keyword evidence="10" id="KW-1185">Reference proteome</keyword>
<evidence type="ECO:0000256" key="7">
    <source>
        <dbReference type="ARBA" id="ARBA00023136"/>
    </source>
</evidence>
<evidence type="ECO:0000256" key="3">
    <source>
        <dbReference type="ARBA" id="ARBA00022676"/>
    </source>
</evidence>
<feature type="transmembrane region" description="Helical" evidence="8">
    <location>
        <begin position="175"/>
        <end position="197"/>
    </location>
</feature>